<dbReference type="EMBL" id="BMAT01005538">
    <property type="protein sequence ID" value="GFR95238.1"/>
    <property type="molecule type" value="Genomic_DNA"/>
</dbReference>
<keyword evidence="3" id="KW-1185">Reference proteome</keyword>
<comment type="caution">
    <text evidence="2">The sequence shown here is derived from an EMBL/GenBank/DDBJ whole genome shotgun (WGS) entry which is preliminary data.</text>
</comment>
<accession>A0AAV4HDX3</accession>
<evidence type="ECO:0000313" key="2">
    <source>
        <dbReference type="EMBL" id="GFR95238.1"/>
    </source>
</evidence>
<name>A0AAV4HDX3_9GAST</name>
<evidence type="ECO:0000256" key="1">
    <source>
        <dbReference type="SAM" id="MobiDB-lite"/>
    </source>
</evidence>
<sequence>MQTVGHNPRQANIPGDRMGYSGHWSDQSQLNKPSRGLEVIMIRTPAGYIPSGSQTRGQASMLSDIFFKQTNRRVFENENYVERKREGERSRSRKI</sequence>
<reference evidence="2 3" key="1">
    <citation type="journal article" date="2021" name="Elife">
        <title>Chloroplast acquisition without the gene transfer in kleptoplastic sea slugs, Plakobranchus ocellatus.</title>
        <authorList>
            <person name="Maeda T."/>
            <person name="Takahashi S."/>
            <person name="Yoshida T."/>
            <person name="Shimamura S."/>
            <person name="Takaki Y."/>
            <person name="Nagai Y."/>
            <person name="Toyoda A."/>
            <person name="Suzuki Y."/>
            <person name="Arimoto A."/>
            <person name="Ishii H."/>
            <person name="Satoh N."/>
            <person name="Nishiyama T."/>
            <person name="Hasebe M."/>
            <person name="Maruyama T."/>
            <person name="Minagawa J."/>
            <person name="Obokata J."/>
            <person name="Shigenobu S."/>
        </authorList>
    </citation>
    <scope>NUCLEOTIDE SEQUENCE [LARGE SCALE GENOMIC DNA]</scope>
</reference>
<protein>
    <submittedName>
        <fullName evidence="2">Uncharacterized protein</fullName>
    </submittedName>
</protein>
<dbReference type="AlphaFoldDB" id="A0AAV4HDX3"/>
<gene>
    <name evidence="2" type="ORF">ElyMa_002688200</name>
</gene>
<proteinExistence type="predicted"/>
<evidence type="ECO:0000313" key="3">
    <source>
        <dbReference type="Proteomes" id="UP000762676"/>
    </source>
</evidence>
<organism evidence="2 3">
    <name type="scientific">Elysia marginata</name>
    <dbReference type="NCBI Taxonomy" id="1093978"/>
    <lineage>
        <taxon>Eukaryota</taxon>
        <taxon>Metazoa</taxon>
        <taxon>Spiralia</taxon>
        <taxon>Lophotrochozoa</taxon>
        <taxon>Mollusca</taxon>
        <taxon>Gastropoda</taxon>
        <taxon>Heterobranchia</taxon>
        <taxon>Euthyneura</taxon>
        <taxon>Panpulmonata</taxon>
        <taxon>Sacoglossa</taxon>
        <taxon>Placobranchoidea</taxon>
        <taxon>Plakobranchidae</taxon>
        <taxon>Elysia</taxon>
    </lineage>
</organism>
<feature type="region of interest" description="Disordered" evidence="1">
    <location>
        <begin position="1"/>
        <end position="31"/>
    </location>
</feature>
<dbReference type="Proteomes" id="UP000762676">
    <property type="component" value="Unassembled WGS sequence"/>
</dbReference>